<feature type="domain" description="Sigma-54 factor interaction" evidence="9">
    <location>
        <begin position="146"/>
        <end position="372"/>
    </location>
</feature>
<keyword evidence="5" id="KW-0805">Transcription regulation</keyword>
<evidence type="ECO:0000256" key="2">
    <source>
        <dbReference type="ARBA" id="ARBA00022741"/>
    </source>
</evidence>
<evidence type="ECO:0000313" key="12">
    <source>
        <dbReference type="Proteomes" id="UP000324159"/>
    </source>
</evidence>
<dbReference type="InterPro" id="IPR027417">
    <property type="entry name" value="P-loop_NTPase"/>
</dbReference>
<dbReference type="GO" id="GO:0006355">
    <property type="term" value="P:regulation of DNA-templated transcription"/>
    <property type="evidence" value="ECO:0007669"/>
    <property type="project" value="InterPro"/>
</dbReference>
<dbReference type="FunFam" id="3.40.50.2300:FF:000018">
    <property type="entry name" value="DNA-binding transcriptional regulator NtrC"/>
    <property type="match status" value="1"/>
</dbReference>
<dbReference type="Pfam" id="PF00158">
    <property type="entry name" value="Sigma54_activat"/>
    <property type="match status" value="1"/>
</dbReference>
<dbReference type="CDD" id="cd00009">
    <property type="entry name" value="AAA"/>
    <property type="match status" value="1"/>
</dbReference>
<feature type="modified residue" description="4-aspartylphosphate" evidence="8">
    <location>
        <position position="56"/>
    </location>
</feature>
<reference evidence="11 12" key="1">
    <citation type="submission" date="2019-07" db="EMBL/GenBank/DDBJ databases">
        <title>Genomic Encyclopedia of Type Strains, Phase IV (KMG-IV): sequencing the most valuable type-strain genomes for metagenomic binning, comparative biology and taxonomic classification.</title>
        <authorList>
            <person name="Goeker M."/>
        </authorList>
    </citation>
    <scope>NUCLEOTIDE SEQUENCE [LARGE SCALE GENOMIC DNA]</scope>
    <source>
        <strain evidence="11 12">SS015</strain>
    </source>
</reference>
<sequence length="466" mass="52633">MTTSPHRILIVDDEESMREFLGIMLSREGYDVESAQDGGQGIDMLRRGNFDLVITDIQMPRVDGFGVLKHVLEHLPETIVIMITAFSSTEQAVEAMKLGAYDYITKPFKNDEIRLIVKNALERRELRRENRQLRRELQDRYSFHNLIGKSKAMRVVYDLVEKVAGSRVNVLITGESGTGKEMVARAIHFSSDRAGEAFVPINCGAIPENLLESELFGHEKGSFTGAVQRKEGLFEVAAGGTLFLDEIGELPPMMQVKLLRVLQDREIRRVGGTKNISVDVRIIAATNKDLESEVAEGRFREDLFYRLNVIRIDLPPLRQRREDIPLLINHFFEKYTGRPMPQIDDTAMRHLLDYAWPGNIRELENVVERCTVLGTADGPLTCDALPEQMLNAGRGRSESLTDIPENGLDLERYLADIEKEILLKALDRTGGVRKKAAELLGISFRSMRYRLAKFGLGEDDETAGDE</sequence>
<keyword evidence="3" id="KW-0067">ATP-binding</keyword>
<dbReference type="Gene3D" id="1.10.10.60">
    <property type="entry name" value="Homeodomain-like"/>
    <property type="match status" value="1"/>
</dbReference>
<dbReference type="PANTHER" id="PTHR32071:SF113">
    <property type="entry name" value="ALGINATE BIOSYNTHESIS TRANSCRIPTIONAL REGULATORY PROTEIN ALGB"/>
    <property type="match status" value="1"/>
</dbReference>
<dbReference type="Gene3D" id="3.40.50.2300">
    <property type="match status" value="1"/>
</dbReference>
<dbReference type="GO" id="GO:0000160">
    <property type="term" value="P:phosphorelay signal transduction system"/>
    <property type="evidence" value="ECO:0007669"/>
    <property type="project" value="UniProtKB-KW"/>
</dbReference>
<evidence type="ECO:0000256" key="5">
    <source>
        <dbReference type="ARBA" id="ARBA00023015"/>
    </source>
</evidence>
<dbReference type="InterPro" id="IPR058031">
    <property type="entry name" value="AAA_lid_NorR"/>
</dbReference>
<dbReference type="CDD" id="cd00156">
    <property type="entry name" value="REC"/>
    <property type="match status" value="1"/>
</dbReference>
<dbReference type="RefSeq" id="WP_281289689.1">
    <property type="nucleotide sequence ID" value="NZ_VNIB01000001.1"/>
</dbReference>
<accession>A0A5D3WMZ6</accession>
<dbReference type="Gene3D" id="3.40.50.300">
    <property type="entry name" value="P-loop containing nucleotide triphosphate hydrolases"/>
    <property type="match status" value="1"/>
</dbReference>
<dbReference type="PROSITE" id="PS00675">
    <property type="entry name" value="SIGMA54_INTERACT_1"/>
    <property type="match status" value="1"/>
</dbReference>
<evidence type="ECO:0000313" key="11">
    <source>
        <dbReference type="EMBL" id="TYO99941.1"/>
    </source>
</evidence>
<proteinExistence type="predicted"/>
<dbReference type="InterPro" id="IPR009057">
    <property type="entry name" value="Homeodomain-like_sf"/>
</dbReference>
<dbReference type="InterPro" id="IPR002078">
    <property type="entry name" value="Sigma_54_int"/>
</dbReference>
<dbReference type="SMART" id="SM00448">
    <property type="entry name" value="REC"/>
    <property type="match status" value="1"/>
</dbReference>
<dbReference type="Gene3D" id="1.10.8.60">
    <property type="match status" value="1"/>
</dbReference>
<keyword evidence="7" id="KW-0804">Transcription</keyword>
<dbReference type="EMBL" id="VNIB01000001">
    <property type="protein sequence ID" value="TYO99941.1"/>
    <property type="molecule type" value="Genomic_DNA"/>
</dbReference>
<dbReference type="SUPFAM" id="SSF52540">
    <property type="entry name" value="P-loop containing nucleoside triphosphate hydrolases"/>
    <property type="match status" value="1"/>
</dbReference>
<keyword evidence="1 8" id="KW-0597">Phosphoprotein</keyword>
<dbReference type="InterPro" id="IPR025944">
    <property type="entry name" value="Sigma_54_int_dom_CS"/>
</dbReference>
<dbReference type="PANTHER" id="PTHR32071">
    <property type="entry name" value="TRANSCRIPTIONAL REGULATORY PROTEIN"/>
    <property type="match status" value="1"/>
</dbReference>
<dbReference type="SUPFAM" id="SSF52172">
    <property type="entry name" value="CheY-like"/>
    <property type="match status" value="1"/>
</dbReference>
<organism evidence="11 12">
    <name type="scientific">Geothermobacter ehrlichii</name>
    <dbReference type="NCBI Taxonomy" id="213224"/>
    <lineage>
        <taxon>Bacteria</taxon>
        <taxon>Pseudomonadati</taxon>
        <taxon>Thermodesulfobacteriota</taxon>
        <taxon>Desulfuromonadia</taxon>
        <taxon>Desulfuromonadales</taxon>
        <taxon>Geothermobacteraceae</taxon>
        <taxon>Geothermobacter</taxon>
    </lineage>
</organism>
<dbReference type="PROSITE" id="PS00688">
    <property type="entry name" value="SIGMA54_INTERACT_3"/>
    <property type="match status" value="1"/>
</dbReference>
<evidence type="ECO:0000259" key="9">
    <source>
        <dbReference type="PROSITE" id="PS50045"/>
    </source>
</evidence>
<protein>
    <submittedName>
        <fullName evidence="11">Two-component system response regulator PilR (NtrC family)</fullName>
    </submittedName>
</protein>
<dbReference type="PROSITE" id="PS50110">
    <property type="entry name" value="RESPONSE_REGULATORY"/>
    <property type="match status" value="1"/>
</dbReference>
<dbReference type="PROSITE" id="PS00676">
    <property type="entry name" value="SIGMA54_INTERACT_2"/>
    <property type="match status" value="1"/>
</dbReference>
<dbReference type="InterPro" id="IPR011006">
    <property type="entry name" value="CheY-like_superfamily"/>
</dbReference>
<keyword evidence="12" id="KW-1185">Reference proteome</keyword>
<keyword evidence="4" id="KW-0902">Two-component regulatory system</keyword>
<comment type="caution">
    <text evidence="11">The sequence shown here is derived from an EMBL/GenBank/DDBJ whole genome shotgun (WGS) entry which is preliminary data.</text>
</comment>
<dbReference type="InterPro" id="IPR001789">
    <property type="entry name" value="Sig_transdc_resp-reg_receiver"/>
</dbReference>
<keyword evidence="2" id="KW-0547">Nucleotide-binding</keyword>
<dbReference type="Pfam" id="PF02954">
    <property type="entry name" value="HTH_8"/>
    <property type="match status" value="1"/>
</dbReference>
<evidence type="ECO:0000256" key="6">
    <source>
        <dbReference type="ARBA" id="ARBA00023125"/>
    </source>
</evidence>
<evidence type="ECO:0000256" key="4">
    <source>
        <dbReference type="ARBA" id="ARBA00023012"/>
    </source>
</evidence>
<dbReference type="GO" id="GO:0005524">
    <property type="term" value="F:ATP binding"/>
    <property type="evidence" value="ECO:0007669"/>
    <property type="project" value="UniProtKB-KW"/>
</dbReference>
<evidence type="ECO:0000256" key="7">
    <source>
        <dbReference type="ARBA" id="ARBA00023163"/>
    </source>
</evidence>
<evidence type="ECO:0000259" key="10">
    <source>
        <dbReference type="PROSITE" id="PS50110"/>
    </source>
</evidence>
<dbReference type="PROSITE" id="PS50045">
    <property type="entry name" value="SIGMA54_INTERACT_4"/>
    <property type="match status" value="1"/>
</dbReference>
<evidence type="ECO:0000256" key="1">
    <source>
        <dbReference type="ARBA" id="ARBA00022553"/>
    </source>
</evidence>
<evidence type="ECO:0000256" key="8">
    <source>
        <dbReference type="PROSITE-ProRule" id="PRU00169"/>
    </source>
</evidence>
<feature type="domain" description="Response regulatory" evidence="10">
    <location>
        <begin position="7"/>
        <end position="121"/>
    </location>
</feature>
<dbReference type="SUPFAM" id="SSF46689">
    <property type="entry name" value="Homeodomain-like"/>
    <property type="match status" value="1"/>
</dbReference>
<dbReference type="Proteomes" id="UP000324159">
    <property type="component" value="Unassembled WGS sequence"/>
</dbReference>
<dbReference type="AlphaFoldDB" id="A0A5D3WMZ6"/>
<dbReference type="InterPro" id="IPR025662">
    <property type="entry name" value="Sigma_54_int_dom_ATP-bd_1"/>
</dbReference>
<evidence type="ECO:0000256" key="3">
    <source>
        <dbReference type="ARBA" id="ARBA00022840"/>
    </source>
</evidence>
<dbReference type="Pfam" id="PF25601">
    <property type="entry name" value="AAA_lid_14"/>
    <property type="match status" value="1"/>
</dbReference>
<dbReference type="InterPro" id="IPR025943">
    <property type="entry name" value="Sigma_54_int_dom_ATP-bd_2"/>
</dbReference>
<keyword evidence="6" id="KW-0238">DNA-binding</keyword>
<dbReference type="GO" id="GO:0043565">
    <property type="term" value="F:sequence-specific DNA binding"/>
    <property type="evidence" value="ECO:0007669"/>
    <property type="project" value="InterPro"/>
</dbReference>
<dbReference type="PRINTS" id="PR01590">
    <property type="entry name" value="HTHFIS"/>
</dbReference>
<dbReference type="InterPro" id="IPR002197">
    <property type="entry name" value="HTH_Fis"/>
</dbReference>
<dbReference type="SMART" id="SM00382">
    <property type="entry name" value="AAA"/>
    <property type="match status" value="1"/>
</dbReference>
<dbReference type="InterPro" id="IPR003593">
    <property type="entry name" value="AAA+_ATPase"/>
</dbReference>
<name>A0A5D3WMZ6_9BACT</name>
<dbReference type="FunFam" id="3.40.50.300:FF:000006">
    <property type="entry name" value="DNA-binding transcriptional regulator NtrC"/>
    <property type="match status" value="1"/>
</dbReference>
<dbReference type="Pfam" id="PF00072">
    <property type="entry name" value="Response_reg"/>
    <property type="match status" value="1"/>
</dbReference>
<gene>
    <name evidence="11" type="ORF">EDC39_101101</name>
</gene>